<evidence type="ECO:0000256" key="5">
    <source>
        <dbReference type="PROSITE-ProRule" id="PRU00335"/>
    </source>
</evidence>
<dbReference type="PROSITE" id="PS50977">
    <property type="entry name" value="HTH_TETR_2"/>
    <property type="match status" value="1"/>
</dbReference>
<dbReference type="Pfam" id="PF00440">
    <property type="entry name" value="TetR_N"/>
    <property type="match status" value="1"/>
</dbReference>
<dbReference type="InterPro" id="IPR009057">
    <property type="entry name" value="Homeodomain-like_sf"/>
</dbReference>
<feature type="domain" description="HTH tetR-type" evidence="6">
    <location>
        <begin position="1"/>
        <end position="59"/>
    </location>
</feature>
<protein>
    <submittedName>
        <fullName evidence="9">TetR/AcrR family transcriptional regulator</fullName>
    </submittedName>
    <submittedName>
        <fullName evidence="7">Transcriptional regulator TetR family</fullName>
    </submittedName>
</protein>
<dbReference type="InterPro" id="IPR023772">
    <property type="entry name" value="DNA-bd_HTH_TetR-type_CS"/>
</dbReference>
<keyword evidence="2" id="KW-0805">Transcription regulation</keyword>
<comment type="caution">
    <text evidence="8">The sequence shown here is derived from an EMBL/GenBank/DDBJ whole genome shotgun (WGS) entry which is preliminary data.</text>
</comment>
<dbReference type="Gene3D" id="1.10.357.10">
    <property type="entry name" value="Tetracycline Repressor, domain 2"/>
    <property type="match status" value="1"/>
</dbReference>
<dbReference type="GO" id="GO:0003700">
    <property type="term" value="F:DNA-binding transcription factor activity"/>
    <property type="evidence" value="ECO:0007669"/>
    <property type="project" value="TreeGrafter"/>
</dbReference>
<proteinExistence type="predicted"/>
<evidence type="ECO:0000256" key="2">
    <source>
        <dbReference type="ARBA" id="ARBA00023015"/>
    </source>
</evidence>
<evidence type="ECO:0000256" key="3">
    <source>
        <dbReference type="ARBA" id="ARBA00023125"/>
    </source>
</evidence>
<accession>A0A0K9HNZ3</accession>
<dbReference type="PATRIC" id="fig|1422.14.peg.3686"/>
<organism evidence="8 10">
    <name type="scientific">Geobacillus stearothermophilus</name>
    <name type="common">Bacillus stearothermophilus</name>
    <dbReference type="NCBI Taxonomy" id="1422"/>
    <lineage>
        <taxon>Bacteria</taxon>
        <taxon>Bacillati</taxon>
        <taxon>Bacillota</taxon>
        <taxon>Bacilli</taxon>
        <taxon>Bacillales</taxon>
        <taxon>Anoxybacillaceae</taxon>
        <taxon>Geobacillus</taxon>
    </lineage>
</organism>
<reference evidence="8 10" key="1">
    <citation type="submission" date="2016-01" db="EMBL/GenBank/DDBJ databases">
        <title>Draft Genome Sequences of Seven Thermophilic Sporeformers Isolated from Foods.</title>
        <authorList>
            <person name="Berendsen E.M."/>
            <person name="Wells-Bennik M.H."/>
            <person name="Krawcyk A.O."/>
            <person name="De Jong A."/>
            <person name="Holsappel S."/>
            <person name="Eijlander R.T."/>
            <person name="Kuipers O.P."/>
        </authorList>
    </citation>
    <scope>NUCLEOTIDE SEQUENCE [LARGE SCALE GENOMIC DNA]</scope>
    <source>
        <strain evidence="8 10">B4109</strain>
    </source>
</reference>
<dbReference type="PRINTS" id="PR00455">
    <property type="entry name" value="HTHTETR"/>
</dbReference>
<keyword evidence="4" id="KW-0804">Transcription</keyword>
<evidence type="ECO:0000256" key="1">
    <source>
        <dbReference type="ARBA" id="ARBA00022491"/>
    </source>
</evidence>
<dbReference type="Gene3D" id="1.10.10.60">
    <property type="entry name" value="Homeodomain-like"/>
    <property type="match status" value="1"/>
</dbReference>
<evidence type="ECO:0000313" key="9">
    <source>
        <dbReference type="EMBL" id="RLQ15438.1"/>
    </source>
</evidence>
<gene>
    <name evidence="8" type="ORF">B4109_0915</name>
    <name evidence="9" type="ORF">D9548_01310</name>
    <name evidence="7" type="ORF">GS8_281</name>
</gene>
<dbReference type="EMBL" id="LQYV01000135">
    <property type="protein sequence ID" value="KYD21369.1"/>
    <property type="molecule type" value="Genomic_DNA"/>
</dbReference>
<sequence>MKEKIMAASIELFEQNGFSETSIQDIVDALGVTKGTFYYYFTSKEELLMDIHLRYIERLLDEEERIISDKRRSVREKLYDIIFMLIHNVERQGREARIFFREMKHLNEEHLQKVKEKRDLFRYRLQSLIEEGMKSGELRCDLSPSIATLTVLGAANWSYQWFRPDVELTDAEVAKQMVEILLDGMSAPSVSKAE</sequence>
<name>A0A0K9HNZ3_GEOSE</name>
<dbReference type="Proteomes" id="UP000075424">
    <property type="component" value="Unassembled WGS sequence"/>
</dbReference>
<evidence type="ECO:0000313" key="12">
    <source>
        <dbReference type="Proteomes" id="UP000773850"/>
    </source>
</evidence>
<reference evidence="7 12" key="2">
    <citation type="submission" date="2016-03" db="EMBL/GenBank/DDBJ databases">
        <title>Spore heat resistance.</title>
        <authorList>
            <person name="Boekhorst J."/>
            <person name="Berendsen E.M."/>
            <person name="Wells-Bennik M.H."/>
            <person name="Kuipers O.P."/>
        </authorList>
    </citation>
    <scope>NUCLEOTIDE SEQUENCE [LARGE SCALE GENOMIC DNA]</scope>
    <source>
        <strain evidence="7 12">GS8</strain>
    </source>
</reference>
<evidence type="ECO:0000313" key="7">
    <source>
        <dbReference type="EMBL" id="KAF6511982.1"/>
    </source>
</evidence>
<evidence type="ECO:0000313" key="11">
    <source>
        <dbReference type="Proteomes" id="UP000266922"/>
    </source>
</evidence>
<dbReference type="SUPFAM" id="SSF46689">
    <property type="entry name" value="Homeodomain-like"/>
    <property type="match status" value="1"/>
</dbReference>
<dbReference type="InterPro" id="IPR001647">
    <property type="entry name" value="HTH_TetR"/>
</dbReference>
<dbReference type="InterPro" id="IPR036271">
    <property type="entry name" value="Tet_transcr_reg_TetR-rel_C_sf"/>
</dbReference>
<evidence type="ECO:0000313" key="8">
    <source>
        <dbReference type="EMBL" id="KYD21369.1"/>
    </source>
</evidence>
<dbReference type="RefSeq" id="WP_033016252.1">
    <property type="nucleotide sequence ID" value="NZ_CBCSGJ010000019.1"/>
</dbReference>
<dbReference type="Proteomes" id="UP000773850">
    <property type="component" value="Unassembled WGS sequence"/>
</dbReference>
<dbReference type="SUPFAM" id="SSF48498">
    <property type="entry name" value="Tetracyclin repressor-like, C-terminal domain"/>
    <property type="match status" value="1"/>
</dbReference>
<dbReference type="Proteomes" id="UP000266922">
    <property type="component" value="Unassembled WGS sequence"/>
</dbReference>
<evidence type="ECO:0000313" key="10">
    <source>
        <dbReference type="Proteomes" id="UP000075424"/>
    </source>
</evidence>
<keyword evidence="12" id="KW-1185">Reference proteome</keyword>
<dbReference type="GeneID" id="89611753"/>
<dbReference type="Pfam" id="PF17932">
    <property type="entry name" value="TetR_C_24"/>
    <property type="match status" value="1"/>
</dbReference>
<dbReference type="EMBL" id="LUCS01000009">
    <property type="protein sequence ID" value="KAF6511982.1"/>
    <property type="molecule type" value="Genomic_DNA"/>
</dbReference>
<dbReference type="PROSITE" id="PS01081">
    <property type="entry name" value="HTH_TETR_1"/>
    <property type="match status" value="1"/>
</dbReference>
<dbReference type="AlphaFoldDB" id="A0A0K9HNZ3"/>
<dbReference type="GO" id="GO:0000976">
    <property type="term" value="F:transcription cis-regulatory region binding"/>
    <property type="evidence" value="ECO:0007669"/>
    <property type="project" value="TreeGrafter"/>
</dbReference>
<dbReference type="PANTHER" id="PTHR30055:SF175">
    <property type="entry name" value="HTH-TYPE TRANSCRIPTIONAL REPRESSOR KSTR2"/>
    <property type="match status" value="1"/>
</dbReference>
<evidence type="ECO:0000259" key="6">
    <source>
        <dbReference type="PROSITE" id="PS50977"/>
    </source>
</evidence>
<dbReference type="PANTHER" id="PTHR30055">
    <property type="entry name" value="HTH-TYPE TRANSCRIPTIONAL REGULATOR RUTR"/>
    <property type="match status" value="1"/>
</dbReference>
<dbReference type="EMBL" id="RCTJ01000001">
    <property type="protein sequence ID" value="RLQ15438.1"/>
    <property type="molecule type" value="Genomic_DNA"/>
</dbReference>
<dbReference type="InterPro" id="IPR041490">
    <property type="entry name" value="KstR2_TetR_C"/>
</dbReference>
<keyword evidence="1" id="KW-0678">Repressor</keyword>
<dbReference type="InterPro" id="IPR050109">
    <property type="entry name" value="HTH-type_TetR-like_transc_reg"/>
</dbReference>
<feature type="DNA-binding region" description="H-T-H motif" evidence="5">
    <location>
        <begin position="22"/>
        <end position="41"/>
    </location>
</feature>
<reference evidence="9 11" key="3">
    <citation type="submission" date="2018-10" db="EMBL/GenBank/DDBJ databases">
        <title>Geobacillus stearothermophilus in processing lines of powdered infant formula.</title>
        <authorList>
            <person name="Rhee M.S."/>
            <person name="Choi I.-G."/>
            <person name="Cho T.J."/>
            <person name="Park B."/>
        </authorList>
    </citation>
    <scope>NUCLEOTIDE SEQUENCE [LARGE SCALE GENOMIC DNA]</scope>
    <source>
        <strain evidence="9 11">FHS-PPGT130</strain>
    </source>
</reference>
<evidence type="ECO:0000256" key="4">
    <source>
        <dbReference type="ARBA" id="ARBA00023163"/>
    </source>
</evidence>
<keyword evidence="3 5" id="KW-0238">DNA-binding</keyword>